<evidence type="ECO:0000256" key="1">
    <source>
        <dbReference type="ARBA" id="ARBA00004141"/>
    </source>
</evidence>
<feature type="transmembrane region" description="Helical" evidence="8">
    <location>
        <begin position="84"/>
        <end position="100"/>
    </location>
</feature>
<keyword evidence="4" id="KW-0337">GPI-anchor biosynthesis</keyword>
<evidence type="ECO:0000256" key="6">
    <source>
        <dbReference type="ARBA" id="ARBA00022989"/>
    </source>
</evidence>
<organism evidence="9 10">
    <name type="scientific">Cronartium quercuum f. sp. fusiforme G11</name>
    <dbReference type="NCBI Taxonomy" id="708437"/>
    <lineage>
        <taxon>Eukaryota</taxon>
        <taxon>Fungi</taxon>
        <taxon>Dikarya</taxon>
        <taxon>Basidiomycota</taxon>
        <taxon>Pucciniomycotina</taxon>
        <taxon>Pucciniomycetes</taxon>
        <taxon>Pucciniales</taxon>
        <taxon>Coleosporiaceae</taxon>
        <taxon>Cronartium</taxon>
    </lineage>
</organism>
<feature type="transmembrane region" description="Helical" evidence="8">
    <location>
        <begin position="144"/>
        <end position="161"/>
    </location>
</feature>
<evidence type="ECO:0000256" key="4">
    <source>
        <dbReference type="ARBA" id="ARBA00022502"/>
    </source>
</evidence>
<keyword evidence="10" id="KW-1185">Reference proteome</keyword>
<comment type="caution">
    <text evidence="9">The sequence shown here is derived from an EMBL/GenBank/DDBJ whole genome shotgun (WGS) entry which is preliminary data.</text>
</comment>
<reference evidence="9" key="1">
    <citation type="submission" date="2013-11" db="EMBL/GenBank/DDBJ databases">
        <title>Genome sequence of the fusiform rust pathogen reveals effectors for host alternation and coevolution with pine.</title>
        <authorList>
            <consortium name="DOE Joint Genome Institute"/>
            <person name="Smith K."/>
            <person name="Pendleton A."/>
            <person name="Kubisiak T."/>
            <person name="Anderson C."/>
            <person name="Salamov A."/>
            <person name="Aerts A."/>
            <person name="Riley R."/>
            <person name="Clum A."/>
            <person name="Lindquist E."/>
            <person name="Ence D."/>
            <person name="Campbell M."/>
            <person name="Kronenberg Z."/>
            <person name="Feau N."/>
            <person name="Dhillon B."/>
            <person name="Hamelin R."/>
            <person name="Burleigh J."/>
            <person name="Smith J."/>
            <person name="Yandell M."/>
            <person name="Nelson C."/>
            <person name="Grigoriev I."/>
            <person name="Davis J."/>
        </authorList>
    </citation>
    <scope>NUCLEOTIDE SEQUENCE</scope>
    <source>
        <strain evidence="9">G11</strain>
    </source>
</reference>
<accession>A0A9P6NFF6</accession>
<feature type="transmembrane region" description="Helical" evidence="8">
    <location>
        <begin position="112"/>
        <end position="132"/>
    </location>
</feature>
<evidence type="ECO:0000313" key="10">
    <source>
        <dbReference type="Proteomes" id="UP000886653"/>
    </source>
</evidence>
<comment type="similarity">
    <text evidence="3">Belongs to the PIGC family.</text>
</comment>
<evidence type="ECO:0000256" key="7">
    <source>
        <dbReference type="ARBA" id="ARBA00023136"/>
    </source>
</evidence>
<feature type="transmembrane region" description="Helical" evidence="8">
    <location>
        <begin position="173"/>
        <end position="195"/>
    </location>
</feature>
<sequence>MELSTKSNFKRVLWSNQLYPDNYQDHTLLHQLLSGQTYLLIQPSFESYSTLVICSLPLSAQLSSIFIFIAVFAHLHLTLIHPQHLIWLTMAIGASGYVVWERALPGREKDRLPALRSASLLIFLLLLLSPVLKTLTLSTASDSIWALTAVLLALNILLGDYRHRPNPNSHLDVSFPSALSLNAAIFASVVLGSRLSSNADVFGLVLFALEWFALFPLMRRDMMRKHPESHLRPVVLNVSLALIALLILYPISSSTALIYLTLVPLGSTFVLPAIYCGLQHYKRDLRGPWDCAVPRIS</sequence>
<evidence type="ECO:0000256" key="8">
    <source>
        <dbReference type="SAM" id="Phobius"/>
    </source>
</evidence>
<dbReference type="PIRSF" id="PIRSF016104">
    <property type="entry name" value="GPI2"/>
    <property type="match status" value="1"/>
</dbReference>
<comment type="subcellular location">
    <subcellularLocation>
        <location evidence="1">Membrane</location>
        <topology evidence="1">Multi-pass membrane protein</topology>
    </subcellularLocation>
</comment>
<dbReference type="Pfam" id="PF06432">
    <property type="entry name" value="GPI2"/>
    <property type="match status" value="1"/>
</dbReference>
<keyword evidence="7 8" id="KW-0472">Membrane</keyword>
<name>A0A9P6NFF6_9BASI</name>
<feature type="transmembrane region" description="Helical" evidence="8">
    <location>
        <begin position="230"/>
        <end position="251"/>
    </location>
</feature>
<feature type="transmembrane region" description="Helical" evidence="8">
    <location>
        <begin position="48"/>
        <end position="72"/>
    </location>
</feature>
<gene>
    <name evidence="9" type="ORF">CROQUDRAFT_49381</name>
</gene>
<feature type="transmembrane region" description="Helical" evidence="8">
    <location>
        <begin position="257"/>
        <end position="278"/>
    </location>
</feature>
<keyword evidence="6 8" id="KW-1133">Transmembrane helix</keyword>
<dbReference type="GO" id="GO:0006506">
    <property type="term" value="P:GPI anchor biosynthetic process"/>
    <property type="evidence" value="ECO:0007669"/>
    <property type="project" value="UniProtKB-KW"/>
</dbReference>
<feature type="transmembrane region" description="Helical" evidence="8">
    <location>
        <begin position="201"/>
        <end position="218"/>
    </location>
</feature>
<evidence type="ECO:0000256" key="3">
    <source>
        <dbReference type="ARBA" id="ARBA00008321"/>
    </source>
</evidence>
<evidence type="ECO:0000256" key="5">
    <source>
        <dbReference type="ARBA" id="ARBA00022692"/>
    </source>
</evidence>
<proteinExistence type="inferred from homology"/>
<dbReference type="InterPro" id="IPR009450">
    <property type="entry name" value="Plno_GlcNAc_GPI2"/>
</dbReference>
<evidence type="ECO:0008006" key="11">
    <source>
        <dbReference type="Google" id="ProtNLM"/>
    </source>
</evidence>
<dbReference type="AlphaFoldDB" id="A0A9P6NFF6"/>
<protein>
    <recommendedName>
        <fullName evidence="11">Phosphatidylinositol N-acetylglucosaminyltransferase</fullName>
    </recommendedName>
</protein>
<dbReference type="PANTHER" id="PTHR12982">
    <property type="entry name" value="PHOSPHATIDYLINOSITOL GLYCAN, CLASS C"/>
    <property type="match status" value="1"/>
</dbReference>
<dbReference type="OrthoDB" id="196709at2759"/>
<dbReference type="Proteomes" id="UP000886653">
    <property type="component" value="Unassembled WGS sequence"/>
</dbReference>
<dbReference type="EMBL" id="MU167330">
    <property type="protein sequence ID" value="KAG0143028.1"/>
    <property type="molecule type" value="Genomic_DNA"/>
</dbReference>
<dbReference type="GO" id="GO:0000506">
    <property type="term" value="C:glycosylphosphatidylinositol-N-acetylglucosaminyltransferase (GPI-GnT) complex"/>
    <property type="evidence" value="ECO:0007669"/>
    <property type="project" value="TreeGrafter"/>
</dbReference>
<comment type="pathway">
    <text evidence="2">Glycolipid biosynthesis; glycosylphosphatidylinositol-anchor biosynthesis.</text>
</comment>
<dbReference type="PANTHER" id="PTHR12982:SF0">
    <property type="entry name" value="PHOSPHATIDYLINOSITOL N-ACETYLGLUCOSAMINYLTRANSFERASE SUBUNIT C"/>
    <property type="match status" value="1"/>
</dbReference>
<keyword evidence="5 8" id="KW-0812">Transmembrane</keyword>
<evidence type="ECO:0000313" key="9">
    <source>
        <dbReference type="EMBL" id="KAG0143028.1"/>
    </source>
</evidence>
<evidence type="ECO:0000256" key="2">
    <source>
        <dbReference type="ARBA" id="ARBA00004687"/>
    </source>
</evidence>